<protein>
    <submittedName>
        <fullName evidence="1">Uncharacterized protein</fullName>
    </submittedName>
</protein>
<name>A0A5J4UXE0_9EUKA</name>
<evidence type="ECO:0000313" key="1">
    <source>
        <dbReference type="EMBL" id="KAA6374997.1"/>
    </source>
</evidence>
<accession>A0A5J4UXE0</accession>
<feature type="non-terminal residue" evidence="1">
    <location>
        <position position="285"/>
    </location>
</feature>
<dbReference type="EMBL" id="SNRW01011555">
    <property type="protein sequence ID" value="KAA6374997.1"/>
    <property type="molecule type" value="Genomic_DNA"/>
</dbReference>
<organism evidence="1 2">
    <name type="scientific">Streblomastix strix</name>
    <dbReference type="NCBI Taxonomy" id="222440"/>
    <lineage>
        <taxon>Eukaryota</taxon>
        <taxon>Metamonada</taxon>
        <taxon>Preaxostyla</taxon>
        <taxon>Oxymonadida</taxon>
        <taxon>Streblomastigidae</taxon>
        <taxon>Streblomastix</taxon>
    </lineage>
</organism>
<gene>
    <name evidence="1" type="ORF">EZS28_029474</name>
</gene>
<dbReference type="AlphaFoldDB" id="A0A5J4UXE0"/>
<proteinExistence type="predicted"/>
<evidence type="ECO:0000313" key="2">
    <source>
        <dbReference type="Proteomes" id="UP000324800"/>
    </source>
</evidence>
<comment type="caution">
    <text evidence="1">The sequence shown here is derived from an EMBL/GenBank/DDBJ whole genome shotgun (WGS) entry which is preliminary data.</text>
</comment>
<dbReference type="Proteomes" id="UP000324800">
    <property type="component" value="Unassembled WGS sequence"/>
</dbReference>
<sequence length="285" mass="33188">MREDKITSSADRQTELPETQIKEASLYLMELDKTKTQALKTGSWDGIMIVNRVMIRELKWCIRRIGDNQPESLIRRTITCELTTDASPQATSFRANLQEDARSGSLDTFRQHNSSLRYWDMESEGIPDRRNKTNILLGEKTQATNNNNLHPRKTELNDRFTFKTMQVRRLHFEGRNNINDLQNMELYATGGHIRDTIQQTNQQLCNSKSQRSGTHFHNAFNYKWSKVKLYFHSPIPVLNRVLQKMKQDKAQGIIIAPILPGQSWYTKLKNLFIKFLFLGQADKIL</sequence>
<reference evidence="1 2" key="1">
    <citation type="submission" date="2019-03" db="EMBL/GenBank/DDBJ databases">
        <title>Single cell metagenomics reveals metabolic interactions within the superorganism composed of flagellate Streblomastix strix and complex community of Bacteroidetes bacteria on its surface.</title>
        <authorList>
            <person name="Treitli S.C."/>
            <person name="Kolisko M."/>
            <person name="Husnik F."/>
            <person name="Keeling P."/>
            <person name="Hampl V."/>
        </authorList>
    </citation>
    <scope>NUCLEOTIDE SEQUENCE [LARGE SCALE GENOMIC DNA]</scope>
    <source>
        <strain evidence="1">ST1C</strain>
    </source>
</reference>